<evidence type="ECO:0000313" key="2">
    <source>
        <dbReference type="Proteomes" id="UP000192796"/>
    </source>
</evidence>
<dbReference type="EMBL" id="LVYD01000083">
    <property type="protein sequence ID" value="OQP59259.1"/>
    <property type="molecule type" value="Genomic_DNA"/>
</dbReference>
<protein>
    <submittedName>
        <fullName evidence="1">Uncharacterized protein</fullName>
    </submittedName>
</protein>
<dbReference type="Proteomes" id="UP000192796">
    <property type="component" value="Unassembled WGS sequence"/>
</dbReference>
<name>A0A1V9FLN3_9BACT</name>
<dbReference type="RefSeq" id="WP_081154822.1">
    <property type="nucleotide sequence ID" value="NZ_LVYD01000083.1"/>
</dbReference>
<comment type="caution">
    <text evidence="1">The sequence shown here is derived from an EMBL/GenBank/DDBJ whole genome shotgun (WGS) entry which is preliminary data.</text>
</comment>
<proteinExistence type="predicted"/>
<accession>A0A1V9FLN3</accession>
<dbReference type="AlphaFoldDB" id="A0A1V9FLN3"/>
<sequence>MSRLKYTRRRVDIIKISSATKYLTPNRTFFPQTFSYFFDLEIFQPRTWINVAEMASLFEKSHDKALNKMREIQMKYKRPALNVVKVKDLCTHLKIDEEIVQEYFFHEEALAFFARADKLKSK</sequence>
<gene>
    <name evidence="1" type="ORF">A3860_38045</name>
</gene>
<evidence type="ECO:0000313" key="1">
    <source>
        <dbReference type="EMBL" id="OQP59259.1"/>
    </source>
</evidence>
<organism evidence="1 2">
    <name type="scientific">Niastella vici</name>
    <dbReference type="NCBI Taxonomy" id="1703345"/>
    <lineage>
        <taxon>Bacteria</taxon>
        <taxon>Pseudomonadati</taxon>
        <taxon>Bacteroidota</taxon>
        <taxon>Chitinophagia</taxon>
        <taxon>Chitinophagales</taxon>
        <taxon>Chitinophagaceae</taxon>
        <taxon>Niastella</taxon>
    </lineage>
</organism>
<keyword evidence="2" id="KW-1185">Reference proteome</keyword>
<dbReference type="OrthoDB" id="9860530at2"/>
<reference evidence="1 2" key="1">
    <citation type="submission" date="2016-03" db="EMBL/GenBank/DDBJ databases">
        <title>Niastella vici sp. nov., isolated from farmland soil.</title>
        <authorList>
            <person name="Chen L."/>
            <person name="Wang D."/>
            <person name="Yang S."/>
            <person name="Wang G."/>
        </authorList>
    </citation>
    <scope>NUCLEOTIDE SEQUENCE [LARGE SCALE GENOMIC DNA]</scope>
    <source>
        <strain evidence="1 2">DJ57</strain>
    </source>
</reference>